<sequence>MLADFLHNFAHNLFKPLLLFFYMGFLIPILKVPFEFPKAVYQGLTLYLLVAIGWHGGEELASLSLAEFGQALGFMAIGFVTNLCIGLFAYFILQKTTRLRQVDAATVAGFYGSDSAGTFVTCLGVIAAANIAYAAYMPVMLAVMEIPGCLVALFLVSRLRQKGMDPHGNMPYEPGFQPATQPALETTGGAEIEDSEGGQGESFSQHNDHPSHGRSTTAVVDPPQTETKRQLAAELEVADDLEIESDEEEASKKEPVFSKELLHEVFLNPGLYLLFGGIIIGFLGRLQGEAVTRADDTLFVNIFHGMLCLFLLEMGITACRRLKDLKTAGWRFILFGVLAPNVFAFVGILVAHGYSIVLGQPFDLGTYALFAVLCGAASYIAVPAVQRLAIPEASPTLPLAASLGLTFTYNVTIGIPVYMLIAQSVMTAFPVT</sequence>
<feature type="transmembrane region" description="Helical" evidence="2">
    <location>
        <begin position="68"/>
        <end position="93"/>
    </location>
</feature>
<name>A0A517RCX7_9PLAN</name>
<protein>
    <recommendedName>
        <fullName evidence="5">Sodium-dependent bicarbonate transport family permease</fullName>
    </recommendedName>
</protein>
<keyword evidence="2" id="KW-0472">Membrane</keyword>
<dbReference type="OrthoDB" id="345121at2"/>
<keyword evidence="4" id="KW-1185">Reference proteome</keyword>
<dbReference type="EMBL" id="CP036269">
    <property type="protein sequence ID" value="QDT41706.1"/>
    <property type="molecule type" value="Genomic_DNA"/>
</dbReference>
<reference evidence="3 4" key="1">
    <citation type="submission" date="2019-02" db="EMBL/GenBank/DDBJ databases">
        <title>Deep-cultivation of Planctomycetes and their phenomic and genomic characterization uncovers novel biology.</title>
        <authorList>
            <person name="Wiegand S."/>
            <person name="Jogler M."/>
            <person name="Boedeker C."/>
            <person name="Pinto D."/>
            <person name="Vollmers J."/>
            <person name="Rivas-Marin E."/>
            <person name="Kohn T."/>
            <person name="Peeters S.H."/>
            <person name="Heuer A."/>
            <person name="Rast P."/>
            <person name="Oberbeckmann S."/>
            <person name="Bunk B."/>
            <person name="Jeske O."/>
            <person name="Meyerdierks A."/>
            <person name="Storesund J.E."/>
            <person name="Kallscheuer N."/>
            <person name="Luecker S."/>
            <person name="Lage O.M."/>
            <person name="Pohl T."/>
            <person name="Merkel B.J."/>
            <person name="Hornburger P."/>
            <person name="Mueller R.-W."/>
            <person name="Bruemmer F."/>
            <person name="Labrenz M."/>
            <person name="Spormann A.M."/>
            <person name="Op den Camp H."/>
            <person name="Overmann J."/>
            <person name="Amann R."/>
            <person name="Jetten M.S.M."/>
            <person name="Mascher T."/>
            <person name="Medema M.H."/>
            <person name="Devos D.P."/>
            <person name="Kaster A.-K."/>
            <person name="Ovreas L."/>
            <person name="Rohde M."/>
            <person name="Galperin M.Y."/>
            <person name="Jogler C."/>
        </authorList>
    </citation>
    <scope>NUCLEOTIDE SEQUENCE [LARGE SCALE GENOMIC DNA]</scope>
    <source>
        <strain evidence="3 4">Pan241w</strain>
    </source>
</reference>
<dbReference type="PANTHER" id="PTHR40400">
    <property type="entry name" value="SLR1512 PROTEIN"/>
    <property type="match status" value="1"/>
</dbReference>
<feature type="transmembrane region" description="Helical" evidence="2">
    <location>
        <begin position="135"/>
        <end position="156"/>
    </location>
</feature>
<dbReference type="Pfam" id="PF05982">
    <property type="entry name" value="Sbt_1"/>
    <property type="match status" value="1"/>
</dbReference>
<feature type="transmembrane region" description="Helical" evidence="2">
    <location>
        <begin position="265"/>
        <end position="286"/>
    </location>
</feature>
<evidence type="ECO:0000313" key="4">
    <source>
        <dbReference type="Proteomes" id="UP000317171"/>
    </source>
</evidence>
<feature type="region of interest" description="Disordered" evidence="1">
    <location>
        <begin position="190"/>
        <end position="230"/>
    </location>
</feature>
<evidence type="ECO:0000313" key="3">
    <source>
        <dbReference type="EMBL" id="QDT41706.1"/>
    </source>
</evidence>
<dbReference type="Proteomes" id="UP000317171">
    <property type="component" value="Chromosome"/>
</dbReference>
<feature type="transmembrane region" description="Helical" evidence="2">
    <location>
        <begin position="12"/>
        <end position="32"/>
    </location>
</feature>
<evidence type="ECO:0000256" key="2">
    <source>
        <dbReference type="SAM" id="Phobius"/>
    </source>
</evidence>
<dbReference type="KEGG" id="gaz:Pan241w_17690"/>
<feature type="transmembrane region" description="Helical" evidence="2">
    <location>
        <begin position="39"/>
        <end position="56"/>
    </location>
</feature>
<feature type="transmembrane region" description="Helical" evidence="2">
    <location>
        <begin position="332"/>
        <end position="354"/>
    </location>
</feature>
<keyword evidence="2" id="KW-1133">Transmembrane helix</keyword>
<dbReference type="AlphaFoldDB" id="A0A517RCX7"/>
<proteinExistence type="predicted"/>
<dbReference type="RefSeq" id="WP_145213745.1">
    <property type="nucleotide sequence ID" value="NZ_CP036269.1"/>
</dbReference>
<dbReference type="PANTHER" id="PTHR40400:SF1">
    <property type="entry name" value="SLR1512 PROTEIN"/>
    <property type="match status" value="1"/>
</dbReference>
<feature type="transmembrane region" description="Helical" evidence="2">
    <location>
        <begin position="397"/>
        <end position="421"/>
    </location>
</feature>
<keyword evidence="2" id="KW-0812">Transmembrane</keyword>
<evidence type="ECO:0008006" key="5">
    <source>
        <dbReference type="Google" id="ProtNLM"/>
    </source>
</evidence>
<organism evidence="3 4">
    <name type="scientific">Gimesia alba</name>
    <dbReference type="NCBI Taxonomy" id="2527973"/>
    <lineage>
        <taxon>Bacteria</taxon>
        <taxon>Pseudomonadati</taxon>
        <taxon>Planctomycetota</taxon>
        <taxon>Planctomycetia</taxon>
        <taxon>Planctomycetales</taxon>
        <taxon>Planctomycetaceae</taxon>
        <taxon>Gimesia</taxon>
    </lineage>
</organism>
<feature type="transmembrane region" description="Helical" evidence="2">
    <location>
        <begin position="298"/>
        <end position="320"/>
    </location>
</feature>
<dbReference type="InterPro" id="IPR010293">
    <property type="entry name" value="Sbt_1"/>
</dbReference>
<feature type="transmembrane region" description="Helical" evidence="2">
    <location>
        <begin position="105"/>
        <end position="129"/>
    </location>
</feature>
<accession>A0A517RCX7</accession>
<evidence type="ECO:0000256" key="1">
    <source>
        <dbReference type="SAM" id="MobiDB-lite"/>
    </source>
</evidence>
<feature type="transmembrane region" description="Helical" evidence="2">
    <location>
        <begin position="366"/>
        <end position="385"/>
    </location>
</feature>
<gene>
    <name evidence="3" type="ORF">Pan241w_17690</name>
</gene>